<evidence type="ECO:0000313" key="2">
    <source>
        <dbReference type="Proteomes" id="UP000500938"/>
    </source>
</evidence>
<reference evidence="1 2" key="1">
    <citation type="submission" date="2020-05" db="EMBL/GenBank/DDBJ databases">
        <title>Complete genome sequence of Gemmatimonas greenlandica TET16.</title>
        <authorList>
            <person name="Zeng Y."/>
        </authorList>
    </citation>
    <scope>NUCLEOTIDE SEQUENCE [LARGE SCALE GENOMIC DNA]</scope>
    <source>
        <strain evidence="1 2">TET16</strain>
    </source>
</reference>
<dbReference type="SUPFAM" id="SSF101898">
    <property type="entry name" value="NHL repeat"/>
    <property type="match status" value="1"/>
</dbReference>
<dbReference type="KEGG" id="ggr:HKW67_19785"/>
<proteinExistence type="predicted"/>
<dbReference type="AlphaFoldDB" id="A0A6M4IVG6"/>
<gene>
    <name evidence="1" type="ORF">HKW67_19785</name>
</gene>
<organism evidence="1 2">
    <name type="scientific">Gemmatimonas groenlandica</name>
    <dbReference type="NCBI Taxonomy" id="2732249"/>
    <lineage>
        <taxon>Bacteria</taxon>
        <taxon>Pseudomonadati</taxon>
        <taxon>Gemmatimonadota</taxon>
        <taxon>Gemmatimonadia</taxon>
        <taxon>Gemmatimonadales</taxon>
        <taxon>Gemmatimonadaceae</taxon>
        <taxon>Gemmatimonas</taxon>
    </lineage>
</organism>
<dbReference type="Proteomes" id="UP000500938">
    <property type="component" value="Chromosome"/>
</dbReference>
<sequence length="356" mass="38931">MSSPAEGVEGPVRLAESLRITEPSLDFSRIDAGAFGPGGTIWIFDAAGPQGASIHVVDALGHTATPAGREGEGPGEYRAPLRIFRLADSTMLVKEMSTTRAVLFSGTGTVLSTIALPPKVAGGWVVTPDTAGGWFITVSFEDNKPNRIGRFGWLHFDHTGNVIDTVHPPIHVLSEPTPDGIAPGRIRTVGRDGSVLTTIPGPNRFMRYARDRSVLVMEWPGLPPEYGDAERADMQVVEDRMRELFGEAKRALPTRKQPANRILTDGSGNLWVQLSNVGERIPDEELSKDQGPLTVKWREPDRWAAFRHDGTLRFVVDLPPHARLLDREGDRLLGVIADESGAEHVVVWRIISRDVP</sequence>
<keyword evidence="2" id="KW-1185">Reference proteome</keyword>
<name>A0A6M4IVG6_9BACT</name>
<dbReference type="RefSeq" id="WP_171227032.1">
    <property type="nucleotide sequence ID" value="NZ_CP053085.1"/>
</dbReference>
<dbReference type="EMBL" id="CP053085">
    <property type="protein sequence ID" value="QJR37597.1"/>
    <property type="molecule type" value="Genomic_DNA"/>
</dbReference>
<accession>A0A6M4IVG6</accession>
<protein>
    <recommendedName>
        <fullName evidence="3">6-bladed beta-propeller</fullName>
    </recommendedName>
</protein>
<evidence type="ECO:0008006" key="3">
    <source>
        <dbReference type="Google" id="ProtNLM"/>
    </source>
</evidence>
<evidence type="ECO:0000313" key="1">
    <source>
        <dbReference type="EMBL" id="QJR37597.1"/>
    </source>
</evidence>